<evidence type="ECO:0000313" key="2">
    <source>
        <dbReference type="EnsemblMetazoa" id="CLYHEMP025003.1"/>
    </source>
</evidence>
<evidence type="ECO:0000313" key="3">
    <source>
        <dbReference type="Proteomes" id="UP000594262"/>
    </source>
</evidence>
<protein>
    <recommendedName>
        <fullName evidence="4">Cnidarian restricted protein</fullName>
    </recommendedName>
</protein>
<dbReference type="EnsemblMetazoa" id="CLYHEMT025003.1">
    <property type="protein sequence ID" value="CLYHEMP025003.1"/>
    <property type="gene ID" value="CLYHEMG025003"/>
</dbReference>
<accession>A0A7M5XK50</accession>
<feature type="chain" id="PRO_5029773612" description="Cnidarian restricted protein" evidence="1">
    <location>
        <begin position="22"/>
        <end position="203"/>
    </location>
</feature>
<dbReference type="RefSeq" id="XP_066922393.1">
    <property type="nucleotide sequence ID" value="XM_067066292.1"/>
</dbReference>
<keyword evidence="3" id="KW-1185">Reference proteome</keyword>
<dbReference type="AlphaFoldDB" id="A0A7M5XK50"/>
<keyword evidence="1" id="KW-0732">Signal</keyword>
<proteinExistence type="predicted"/>
<dbReference type="OrthoDB" id="10647531at2759"/>
<sequence>MPWKLLVLIGILKFTLIRIGAEKCFKKVPQNYHGVSPLVVIDKDEEVSGNVLRGIIPVLSPENIVHIKFRINQWTNIEWCAILQFFKGDGVGVVYGHRLPLVMLKQQQGNQHIELSSSVDGVWNHWYGVYSPKLNYDYDVEFRHRYKGSGVYVFTIVVNGEIVMTKDNYQAKQFYDVKMYTGMPQAAFCGGVTISYLAVTNFL</sequence>
<evidence type="ECO:0000256" key="1">
    <source>
        <dbReference type="SAM" id="SignalP"/>
    </source>
</evidence>
<organism evidence="2 3">
    <name type="scientific">Clytia hemisphaerica</name>
    <dbReference type="NCBI Taxonomy" id="252671"/>
    <lineage>
        <taxon>Eukaryota</taxon>
        <taxon>Metazoa</taxon>
        <taxon>Cnidaria</taxon>
        <taxon>Hydrozoa</taxon>
        <taxon>Hydroidolina</taxon>
        <taxon>Leptothecata</taxon>
        <taxon>Obeliida</taxon>
        <taxon>Clytiidae</taxon>
        <taxon>Clytia</taxon>
    </lineage>
</organism>
<reference evidence="2" key="1">
    <citation type="submission" date="2021-01" db="UniProtKB">
        <authorList>
            <consortium name="EnsemblMetazoa"/>
        </authorList>
    </citation>
    <scope>IDENTIFICATION</scope>
</reference>
<feature type="signal peptide" evidence="1">
    <location>
        <begin position="1"/>
        <end position="21"/>
    </location>
</feature>
<dbReference type="Proteomes" id="UP000594262">
    <property type="component" value="Unplaced"/>
</dbReference>
<dbReference type="GeneID" id="136809746"/>
<evidence type="ECO:0008006" key="4">
    <source>
        <dbReference type="Google" id="ProtNLM"/>
    </source>
</evidence>
<name>A0A7M5XK50_9CNID</name>